<dbReference type="RefSeq" id="WP_069120171.1">
    <property type="nucleotide sequence ID" value="NZ_CBCPHX010000004.1"/>
</dbReference>
<evidence type="ECO:0000313" key="3">
    <source>
        <dbReference type="EMBL" id="ATF25910.1"/>
    </source>
</evidence>
<protein>
    <recommendedName>
        <fullName evidence="1">Aminotransferase</fullName>
        <ecNumber evidence="1">2.6.1.-</ecNumber>
    </recommendedName>
</protein>
<name>A0A1D2LFR6_BROTH</name>
<dbReference type="InterPro" id="IPR015421">
    <property type="entry name" value="PyrdxlP-dep_Trfase_major"/>
</dbReference>
<gene>
    <name evidence="3" type="ORF">CNY62_05570</name>
</gene>
<dbReference type="InterPro" id="IPR004838">
    <property type="entry name" value="NHTrfase_class1_PyrdxlP-BS"/>
</dbReference>
<organism evidence="3 4">
    <name type="scientific">Brochothrix thermosphacta</name>
    <name type="common">Microbacterium thermosphactum</name>
    <dbReference type="NCBI Taxonomy" id="2756"/>
    <lineage>
        <taxon>Bacteria</taxon>
        <taxon>Bacillati</taxon>
        <taxon>Bacillota</taxon>
        <taxon>Bacilli</taxon>
        <taxon>Bacillales</taxon>
        <taxon>Listeriaceae</taxon>
        <taxon>Brochothrix</taxon>
    </lineage>
</organism>
<dbReference type="InterPro" id="IPR015422">
    <property type="entry name" value="PyrdxlP-dep_Trfase_small"/>
</dbReference>
<dbReference type="GO" id="GO:0030170">
    <property type="term" value="F:pyridoxal phosphate binding"/>
    <property type="evidence" value="ECO:0007669"/>
    <property type="project" value="InterPro"/>
</dbReference>
<reference evidence="3 4" key="1">
    <citation type="submission" date="2017-09" db="EMBL/GenBank/DDBJ databases">
        <title>Complete Genome Sequences of Two Strains of the Meat Spoilage Bacterium Brochothrix thermosphacta Isolated from Ground Chicken.</title>
        <authorList>
            <person name="Paoli G.C."/>
            <person name="Wijey C."/>
            <person name="Chen C.-Y."/>
            <person name="Nguyen L."/>
            <person name="Yan X."/>
            <person name="Irwin P.L."/>
        </authorList>
    </citation>
    <scope>NUCLEOTIDE SEQUENCE [LARGE SCALE GENOMIC DNA]</scope>
    <source>
        <strain evidence="3 4">BI</strain>
    </source>
</reference>
<comment type="cofactor">
    <cofactor evidence="1">
        <name>pyridoxal 5'-phosphate</name>
        <dbReference type="ChEBI" id="CHEBI:597326"/>
    </cofactor>
</comment>
<feature type="domain" description="Aminotransferase class I/classII large" evidence="2">
    <location>
        <begin position="54"/>
        <end position="362"/>
    </location>
</feature>
<dbReference type="Gene3D" id="3.90.1150.10">
    <property type="entry name" value="Aspartate Aminotransferase, domain 1"/>
    <property type="match status" value="1"/>
</dbReference>
<dbReference type="Gene3D" id="3.40.640.10">
    <property type="entry name" value="Type I PLP-dependent aspartate aminotransferase-like (Major domain)"/>
    <property type="match status" value="1"/>
</dbReference>
<accession>A0A1D2LFR6</accession>
<evidence type="ECO:0000259" key="2">
    <source>
        <dbReference type="Pfam" id="PF00155"/>
    </source>
</evidence>
<dbReference type="Pfam" id="PF00155">
    <property type="entry name" value="Aminotran_1_2"/>
    <property type="match status" value="1"/>
</dbReference>
<dbReference type="InterPro" id="IPR004839">
    <property type="entry name" value="Aminotransferase_I/II_large"/>
</dbReference>
<dbReference type="OrthoDB" id="9802328at2"/>
<dbReference type="PROSITE" id="PS00105">
    <property type="entry name" value="AA_TRANSFER_CLASS_1"/>
    <property type="match status" value="1"/>
</dbReference>
<keyword evidence="1 3" id="KW-0808">Transferase</keyword>
<comment type="similarity">
    <text evidence="1">Belongs to the class-I pyridoxal-phosphate-dependent aminotransferase family.</text>
</comment>
<proteinExistence type="inferred from homology"/>
<dbReference type="Proteomes" id="UP000243591">
    <property type="component" value="Chromosome"/>
</dbReference>
<keyword evidence="4" id="KW-1185">Reference proteome</keyword>
<dbReference type="PANTHER" id="PTHR43510">
    <property type="entry name" value="AMINOTRANSFERASE FUNCTION, HYPOTHETICAL (EUROFUNG)"/>
    <property type="match status" value="1"/>
</dbReference>
<evidence type="ECO:0000256" key="1">
    <source>
        <dbReference type="RuleBase" id="RU000481"/>
    </source>
</evidence>
<dbReference type="InterPro" id="IPR015424">
    <property type="entry name" value="PyrdxlP-dep_Trfase"/>
</dbReference>
<dbReference type="STRING" id="2756.BFR44_06285"/>
<evidence type="ECO:0000313" key="4">
    <source>
        <dbReference type="Proteomes" id="UP000243591"/>
    </source>
</evidence>
<dbReference type="SUPFAM" id="SSF53383">
    <property type="entry name" value="PLP-dependent transferases"/>
    <property type="match status" value="1"/>
</dbReference>
<dbReference type="AlphaFoldDB" id="A0A1D2LFR6"/>
<dbReference type="KEGG" id="bths:CNY62_05570"/>
<dbReference type="PANTHER" id="PTHR43510:SF1">
    <property type="entry name" value="AMINOTRANSFERASE FUNCTION, HYPOTHETICAL (EUROFUNG)"/>
    <property type="match status" value="1"/>
</dbReference>
<dbReference type="CDD" id="cd00609">
    <property type="entry name" value="AAT_like"/>
    <property type="match status" value="1"/>
</dbReference>
<sequence>MKLEPFGVEDWMNIYETQCEVNIAESCVEALTTEELLDFSEDKQAAISDILKMKLTYGDIFGSEALREEIAKLYTSITPEQITIEHGGIGANHLVLETLIEPGDHIVSVLPNYQQHYSLPKSYGAVVDFLPLIPENNYLPDFDALEALLTHDTKLIAINNPNNPTGALMDEEQLLQLVALARKYDAYILSDEVYRGLTLTGENFTPSISDLYEKGISTSSMSKTFSLPGLRIGWIISPIEMVPELNNHRDYSTISCGMIDDYLATLALKHKDKILDRNLTIVRKNSQYLADWVAKEPHITYIQPQSGPIALLHYDMSIKSTELCRRLQNETGVFLVPGSVMGCEGGLRIGYANDLSVLEEGLARFSRFLRTFD</sequence>
<keyword evidence="1 3" id="KW-0032">Aminotransferase</keyword>
<dbReference type="EMBL" id="CP023483">
    <property type="protein sequence ID" value="ATF25910.1"/>
    <property type="molecule type" value="Genomic_DNA"/>
</dbReference>
<dbReference type="EC" id="2.6.1.-" evidence="1"/>
<dbReference type="NCBIfam" id="NF005593">
    <property type="entry name" value="PRK07324.1"/>
    <property type="match status" value="1"/>
</dbReference>
<dbReference type="GO" id="GO:0008483">
    <property type="term" value="F:transaminase activity"/>
    <property type="evidence" value="ECO:0007669"/>
    <property type="project" value="UniProtKB-KW"/>
</dbReference>